<proteinExistence type="predicted"/>
<evidence type="ECO:0000313" key="4">
    <source>
        <dbReference type="EMBL" id="ACA40020.1"/>
    </source>
</evidence>
<dbReference type="PIRSF" id="PIRSF017388">
    <property type="entry name" value="Esterase_lipase"/>
    <property type="match status" value="1"/>
</dbReference>
<feature type="active site" description="Nucleophile" evidence="1">
    <location>
        <position position="127"/>
    </location>
</feature>
<dbReference type="Proteomes" id="UP000002164">
    <property type="component" value="Chromosome"/>
</dbReference>
<dbReference type="EC" id="3.1.1.1" evidence="4"/>
<dbReference type="ESTHER" id="lyssc-b1hxp5">
    <property type="family name" value="CarbLipBact_1"/>
</dbReference>
<evidence type="ECO:0000313" key="5">
    <source>
        <dbReference type="Proteomes" id="UP000002164"/>
    </source>
</evidence>
<dbReference type="PANTHER" id="PTHR11614">
    <property type="entry name" value="PHOSPHOLIPASE-RELATED"/>
    <property type="match status" value="1"/>
</dbReference>
<evidence type="ECO:0000256" key="1">
    <source>
        <dbReference type="PIRSR" id="PIRSR017388-1"/>
    </source>
</evidence>
<feature type="domain" description="Serine aminopeptidase S33" evidence="3">
    <location>
        <begin position="50"/>
        <end position="258"/>
    </location>
</feature>
<protein>
    <submittedName>
        <fullName evidence="4">Carboxylesterase</fullName>
        <ecNumber evidence="4">3.1.1.1</ecNumber>
    </submittedName>
</protein>
<dbReference type="InterPro" id="IPR051044">
    <property type="entry name" value="MAG_DAG_Lipase"/>
</dbReference>
<reference evidence="4 5" key="1">
    <citation type="journal article" date="2008" name="J. Bacteriol.">
        <title>Complete genome sequence of the mosquitocidal bacterium Bacillus sphaericus C3-41 and comparison with those of closely related Bacillus species.</title>
        <authorList>
            <person name="Hu X."/>
            <person name="Fan W."/>
            <person name="Han B."/>
            <person name="Liu H."/>
            <person name="Zheng D."/>
            <person name="Li Q."/>
            <person name="Dong W."/>
            <person name="Yan J."/>
            <person name="Gao M."/>
            <person name="Berry C."/>
            <person name="Yuan Z."/>
        </authorList>
    </citation>
    <scope>NUCLEOTIDE SEQUENCE [LARGE SCALE GENOMIC DNA]</scope>
    <source>
        <strain evidence="4 5">C3-41</strain>
    </source>
</reference>
<feature type="active site" description="Charge relay system" evidence="1">
    <location>
        <position position="255"/>
    </location>
</feature>
<dbReference type="InterPro" id="IPR012354">
    <property type="entry name" value="Esterase_lipase"/>
</dbReference>
<sequence>MAYVIPLCYKYNKKVALKRLPSIMMNVKKGSDVVLTILPAKEIYLKGNEHAVLLLHSFTSHTRDMKKVATKLHEKGYTCYVPLYRGHGQKPELLVQYEVEDWWQDVLKAHQFLLDEGYQTISVIGLSIGGVFTLKLAQLKKLQQIIVLSVPINKEPAQLKQRIIDYAYNYKHIEGKSASQVTDEMKPFSDMPLDAMIAFQHFIIETMQQLEKITIPIAIFYGKRDEDLYAYSADTIYQRVHSARKHKRGFENSKHLMTLGREQDKILQEIMSFL</sequence>
<name>B1HXP5_LYSSC</name>
<dbReference type="AlphaFoldDB" id="B1HXP5"/>
<dbReference type="EnsemblBacteria" id="ACA40020">
    <property type="protein sequence ID" value="ACA40020"/>
    <property type="gene ID" value="Bsph_2467"/>
</dbReference>
<feature type="active site" description="Charge relay system" evidence="1">
    <location>
        <position position="225"/>
    </location>
</feature>
<evidence type="ECO:0000256" key="2">
    <source>
        <dbReference type="PIRSR" id="PIRSR017388-3"/>
    </source>
</evidence>
<dbReference type="Pfam" id="PF12146">
    <property type="entry name" value="Hydrolase_4"/>
    <property type="match status" value="1"/>
</dbReference>
<accession>B1HXP5</accession>
<dbReference type="SUPFAM" id="SSF53474">
    <property type="entry name" value="alpha/beta-Hydrolases"/>
    <property type="match status" value="1"/>
</dbReference>
<feature type="site" description="Important for substrate specificity" evidence="2">
    <location>
        <position position="173"/>
    </location>
</feature>
<dbReference type="EMBL" id="CP000817">
    <property type="protein sequence ID" value="ACA40020.1"/>
    <property type="molecule type" value="Genomic_DNA"/>
</dbReference>
<gene>
    <name evidence="4" type="ordered locus">Bsph_2467</name>
</gene>
<dbReference type="MEROPS" id="S09.946"/>
<keyword evidence="4" id="KW-0378">Hydrolase</keyword>
<dbReference type="GO" id="GO:0106435">
    <property type="term" value="F:carboxylesterase activity"/>
    <property type="evidence" value="ECO:0007669"/>
    <property type="project" value="UniProtKB-EC"/>
</dbReference>
<evidence type="ECO:0000259" key="3">
    <source>
        <dbReference type="Pfam" id="PF12146"/>
    </source>
</evidence>
<dbReference type="KEGG" id="lsp:Bsph_2467"/>
<organism evidence="4 5">
    <name type="scientific">Lysinibacillus sphaericus (strain C3-41)</name>
    <dbReference type="NCBI Taxonomy" id="444177"/>
    <lineage>
        <taxon>Bacteria</taxon>
        <taxon>Bacillati</taxon>
        <taxon>Bacillota</taxon>
        <taxon>Bacilli</taxon>
        <taxon>Bacillales</taxon>
        <taxon>Bacillaceae</taxon>
        <taxon>Lysinibacillus</taxon>
    </lineage>
</organism>
<dbReference type="InterPro" id="IPR029058">
    <property type="entry name" value="AB_hydrolase_fold"/>
</dbReference>
<dbReference type="HOGENOM" id="CLU_076594_2_0_9"/>
<dbReference type="InterPro" id="IPR022742">
    <property type="entry name" value="Hydrolase_4"/>
</dbReference>
<dbReference type="Gene3D" id="3.40.50.1820">
    <property type="entry name" value="alpha/beta hydrolase"/>
    <property type="match status" value="1"/>
</dbReference>